<evidence type="ECO:0000256" key="1">
    <source>
        <dbReference type="SAM" id="MobiDB-lite"/>
    </source>
</evidence>
<evidence type="ECO:0000313" key="3">
    <source>
        <dbReference type="EMBL" id="RKQ93380.1"/>
    </source>
</evidence>
<keyword evidence="4" id="KW-1185">Reference proteome</keyword>
<protein>
    <submittedName>
        <fullName evidence="3">Uncharacterized protein</fullName>
    </submittedName>
</protein>
<feature type="region of interest" description="Disordered" evidence="1">
    <location>
        <begin position="67"/>
        <end position="86"/>
    </location>
</feature>
<accession>A0A660LHF5</accession>
<feature type="transmembrane region" description="Helical" evidence="2">
    <location>
        <begin position="12"/>
        <end position="30"/>
    </location>
</feature>
<keyword evidence="2" id="KW-0812">Transmembrane</keyword>
<dbReference type="AlphaFoldDB" id="A0A660LHF5"/>
<sequence length="86" mass="9619">MRDDVKLVLVRVTLPATVFVAGLILIIIGGEIAQGAGVFLIGSSILGALANAYMRLALQSNEDREREEARRQFMEKHGRWPRRDEI</sequence>
<reference evidence="3 4" key="1">
    <citation type="submission" date="2018-10" db="EMBL/GenBank/DDBJ databases">
        <title>Genomic Encyclopedia of Archaeal and Bacterial Type Strains, Phase II (KMG-II): from individual species to whole genera.</title>
        <authorList>
            <person name="Goeker M."/>
        </authorList>
    </citation>
    <scope>NUCLEOTIDE SEQUENCE [LARGE SCALE GENOMIC DNA]</scope>
    <source>
        <strain evidence="3 4">DSM 14954</strain>
    </source>
</reference>
<dbReference type="RefSeq" id="WP_147447827.1">
    <property type="nucleotide sequence ID" value="NZ_RBIL01000001.1"/>
</dbReference>
<evidence type="ECO:0000313" key="4">
    <source>
        <dbReference type="Proteomes" id="UP000278962"/>
    </source>
</evidence>
<keyword evidence="2" id="KW-0472">Membrane</keyword>
<dbReference type="OrthoDB" id="5184419at2"/>
<proteinExistence type="predicted"/>
<dbReference type="EMBL" id="RBIL01000001">
    <property type="protein sequence ID" value="RKQ93380.1"/>
    <property type="molecule type" value="Genomic_DNA"/>
</dbReference>
<organism evidence="3 4">
    <name type="scientific">Solirubrobacter pauli</name>
    <dbReference type="NCBI Taxonomy" id="166793"/>
    <lineage>
        <taxon>Bacteria</taxon>
        <taxon>Bacillati</taxon>
        <taxon>Actinomycetota</taxon>
        <taxon>Thermoleophilia</taxon>
        <taxon>Solirubrobacterales</taxon>
        <taxon>Solirubrobacteraceae</taxon>
        <taxon>Solirubrobacter</taxon>
    </lineage>
</organism>
<dbReference type="Proteomes" id="UP000278962">
    <property type="component" value="Unassembled WGS sequence"/>
</dbReference>
<name>A0A660LHF5_9ACTN</name>
<feature type="transmembrane region" description="Helical" evidence="2">
    <location>
        <begin position="36"/>
        <end position="54"/>
    </location>
</feature>
<evidence type="ECO:0000256" key="2">
    <source>
        <dbReference type="SAM" id="Phobius"/>
    </source>
</evidence>
<gene>
    <name evidence="3" type="ORF">C8N24_3243</name>
</gene>
<comment type="caution">
    <text evidence="3">The sequence shown here is derived from an EMBL/GenBank/DDBJ whole genome shotgun (WGS) entry which is preliminary data.</text>
</comment>
<keyword evidence="2" id="KW-1133">Transmembrane helix</keyword>